<dbReference type="PROSITE" id="PS01124">
    <property type="entry name" value="HTH_ARAC_FAMILY_2"/>
    <property type="match status" value="1"/>
</dbReference>
<feature type="domain" description="HTH araC/xylS-type" evidence="4">
    <location>
        <begin position="159"/>
        <end position="230"/>
    </location>
</feature>
<sequence length="231" mass="26029">MIFIFEERPSESSFVETIWRTQSENADSFISRAVSHWEIVVTRQDGKTALTLRGPETQATLAPCPANAEFFGIQFKLGTFMPHLPVSSLVDNAITLPAATSQSFWLNHSAWQFPNFDDADIFVDKLVREGLLVREAVVDTVLRGQRQGRLVQSTPPKESLRSIQRHFIQATGLTHRTIQQIERAQQAADLLEQGVSILDTVDQIGYADQSHLTRSLKRFIGQTPAQISRKR</sequence>
<dbReference type="RefSeq" id="WP_316429080.1">
    <property type="nucleotide sequence ID" value="NZ_CP130144.1"/>
</dbReference>
<proteinExistence type="predicted"/>
<protein>
    <submittedName>
        <fullName evidence="5">AraC family transcriptional regulator</fullName>
    </submittedName>
</protein>
<keyword evidence="1" id="KW-0805">Transcription regulation</keyword>
<organism evidence="5">
    <name type="scientific">Leptolyngbya boryana CZ1</name>
    <dbReference type="NCBI Taxonomy" id="3060204"/>
    <lineage>
        <taxon>Bacteria</taxon>
        <taxon>Bacillati</taxon>
        <taxon>Cyanobacteriota</taxon>
        <taxon>Cyanophyceae</taxon>
        <taxon>Leptolyngbyales</taxon>
        <taxon>Leptolyngbyaceae</taxon>
        <taxon>Leptolyngbya group</taxon>
        <taxon>Leptolyngbya</taxon>
    </lineage>
</organism>
<evidence type="ECO:0000256" key="3">
    <source>
        <dbReference type="ARBA" id="ARBA00023163"/>
    </source>
</evidence>
<evidence type="ECO:0000256" key="2">
    <source>
        <dbReference type="ARBA" id="ARBA00023125"/>
    </source>
</evidence>
<dbReference type="EMBL" id="CP130144">
    <property type="protein sequence ID" value="WNZ49163.1"/>
    <property type="molecule type" value="Genomic_DNA"/>
</dbReference>
<dbReference type="AlphaFoldDB" id="A0AA97AS53"/>
<dbReference type="Gene3D" id="1.10.10.60">
    <property type="entry name" value="Homeodomain-like"/>
    <property type="match status" value="1"/>
</dbReference>
<accession>A0AA97AS53</accession>
<dbReference type="InterPro" id="IPR050204">
    <property type="entry name" value="AraC_XylS_family_regulators"/>
</dbReference>
<reference evidence="5" key="2">
    <citation type="submission" date="2023-07" db="EMBL/GenBank/DDBJ databases">
        <authorList>
            <person name="Bai X.-H."/>
            <person name="Wang H.-H."/>
            <person name="Wang J."/>
            <person name="Ma M.-Y."/>
            <person name="Hu H.-H."/>
            <person name="Song Z.-L."/>
            <person name="Ma H.-G."/>
            <person name="Fan Y."/>
            <person name="Du C.-Y."/>
            <person name="Xu J.-C."/>
        </authorList>
    </citation>
    <scope>NUCLEOTIDE SEQUENCE</scope>
    <source>
        <strain evidence="5">CZ1</strain>
    </source>
</reference>
<dbReference type="SUPFAM" id="SSF46689">
    <property type="entry name" value="Homeodomain-like"/>
    <property type="match status" value="1"/>
</dbReference>
<dbReference type="PANTHER" id="PTHR46796">
    <property type="entry name" value="HTH-TYPE TRANSCRIPTIONAL ACTIVATOR RHAS-RELATED"/>
    <property type="match status" value="1"/>
</dbReference>
<dbReference type="SMART" id="SM00342">
    <property type="entry name" value="HTH_ARAC"/>
    <property type="match status" value="1"/>
</dbReference>
<dbReference type="GO" id="GO:0043565">
    <property type="term" value="F:sequence-specific DNA binding"/>
    <property type="evidence" value="ECO:0007669"/>
    <property type="project" value="InterPro"/>
</dbReference>
<keyword evidence="3" id="KW-0804">Transcription</keyword>
<keyword evidence="2" id="KW-0238">DNA-binding</keyword>
<evidence type="ECO:0000313" key="5">
    <source>
        <dbReference type="EMBL" id="WNZ49163.1"/>
    </source>
</evidence>
<reference evidence="5" key="1">
    <citation type="journal article" date="2023" name="Plants (Basel)">
        <title>Genomic Analysis of Leptolyngbya boryana CZ1 Reveals Efficient Carbon Fixation Modules.</title>
        <authorList>
            <person name="Bai X."/>
            <person name="Wang H."/>
            <person name="Cheng W."/>
            <person name="Wang J."/>
            <person name="Ma M."/>
            <person name="Hu H."/>
            <person name="Song Z."/>
            <person name="Ma H."/>
            <person name="Fan Y."/>
            <person name="Du C."/>
            <person name="Xu J."/>
        </authorList>
    </citation>
    <scope>NUCLEOTIDE SEQUENCE</scope>
    <source>
        <strain evidence="5">CZ1</strain>
    </source>
</reference>
<dbReference type="GO" id="GO:0003700">
    <property type="term" value="F:DNA-binding transcription factor activity"/>
    <property type="evidence" value="ECO:0007669"/>
    <property type="project" value="InterPro"/>
</dbReference>
<dbReference type="InterPro" id="IPR009057">
    <property type="entry name" value="Homeodomain-like_sf"/>
</dbReference>
<dbReference type="InterPro" id="IPR018060">
    <property type="entry name" value="HTH_AraC"/>
</dbReference>
<evidence type="ECO:0000259" key="4">
    <source>
        <dbReference type="PROSITE" id="PS01124"/>
    </source>
</evidence>
<dbReference type="Pfam" id="PF12833">
    <property type="entry name" value="HTH_18"/>
    <property type="match status" value="1"/>
</dbReference>
<name>A0AA97AS53_LEPBY</name>
<gene>
    <name evidence="5" type="ORF">Q2T42_15185</name>
</gene>
<evidence type="ECO:0000256" key="1">
    <source>
        <dbReference type="ARBA" id="ARBA00023015"/>
    </source>
</evidence>